<dbReference type="Pfam" id="PF21722">
    <property type="entry name" value="Gly_rich_2"/>
    <property type="match status" value="1"/>
</dbReference>
<dbReference type="OrthoDB" id="18499at10239"/>
<dbReference type="KEGG" id="vg:26630609"/>
<accession>A0A0H4TKU2</accession>
<evidence type="ECO:0000313" key="2">
    <source>
        <dbReference type="EMBL" id="AKQ07574.1"/>
    </source>
</evidence>
<proteinExistence type="predicted"/>
<sequence>MPLRIGDATPTKHYFADYPVTRIFHGDEYVWPPMSAVITPYTLPGTYTFNIPDTAHVIEIILLGAGGGGASSGTFYTLKGYPGEAGAWSTITLVRGINIPWNTTTITIEVGTGGARGSGGFTGTAGSAGGATKAIATGWVGLQAAGGAGGIANATGTSDNVGRSPGTQNYNGVPYVGGTEQATNGAAGNPPGGGGAGGSNFGGAGGVGASGAAWVRVYA</sequence>
<feature type="domain" description="Glycine-rich" evidence="1">
    <location>
        <begin position="44"/>
        <end position="218"/>
    </location>
</feature>
<gene>
    <name evidence="2" type="ORF">SEA_SMEADLEY_5</name>
</gene>
<name>A0A0H4TKU2_9CAUD</name>
<reference evidence="2 3" key="1">
    <citation type="submission" date="2015-06" db="EMBL/GenBank/DDBJ databases">
        <authorList>
            <person name="Akther S."/>
            <person name="Anaya M."/>
            <person name="Carvajal B."/>
            <person name="Chen Y."/>
            <person name="Estrada B."/>
            <person name="Gedeon F."/>
            <person name="Golebiewska U.P."/>
            <person name="Gu W."/>
            <person name="Hernandez A."/>
            <person name="Islam T."/>
            <person name="Jin Y."/>
            <person name="Jung S.M.I.N."/>
            <person name="Nieves W."/>
            <person name="Patel N."/>
            <person name="Qu S."/>
            <person name="Sookdeo T."/>
            <person name="Tobar N."/>
            <person name="Victor W."/>
            <person name="Serrano M.G."/>
            <person name="Buck G."/>
            <person name="Lee V."/>
            <person name="Wang Y."/>
            <person name="Carvalho R."/>
            <person name="Voegtly L."/>
            <person name="Shi R."/>
            <person name="Duckworth R."/>
            <person name="Johnson A."/>
            <person name="Loviza R."/>
            <person name="Walstead R."/>
            <person name="Shah Z."/>
            <person name="Kiflezghi M."/>
            <person name="Wade K."/>
            <person name="Delesalle V.A."/>
            <person name="Bradley K.W."/>
            <person name="Asai D.J."/>
            <person name="Bowman C.A."/>
            <person name="Russell D.A."/>
            <person name="Pope W.H."/>
            <person name="Jacobs-Sera D."/>
            <person name="Hendrix R.W."/>
            <person name="Hatfull G.F."/>
        </authorList>
    </citation>
    <scope>NUCLEOTIDE SEQUENCE [LARGE SCALE GENOMIC DNA]</scope>
</reference>
<dbReference type="GeneID" id="26630609"/>
<dbReference type="Proteomes" id="UP000204421">
    <property type="component" value="Segment"/>
</dbReference>
<evidence type="ECO:0000259" key="1">
    <source>
        <dbReference type="Pfam" id="PF21722"/>
    </source>
</evidence>
<dbReference type="InterPro" id="IPR049304">
    <property type="entry name" value="Gly_rich_dom"/>
</dbReference>
<dbReference type="EMBL" id="KT184694">
    <property type="protein sequence ID" value="AKQ07574.1"/>
    <property type="molecule type" value="Genomic_DNA"/>
</dbReference>
<evidence type="ECO:0000313" key="3">
    <source>
        <dbReference type="Proteomes" id="UP000204421"/>
    </source>
</evidence>
<organism evidence="2 3">
    <name type="scientific">Mycobacterium phage Smeadley</name>
    <dbReference type="NCBI Taxonomy" id="1673873"/>
    <lineage>
        <taxon>Viruses</taxon>
        <taxon>Duplodnaviria</taxon>
        <taxon>Heunggongvirae</taxon>
        <taxon>Uroviricota</taxon>
        <taxon>Caudoviricetes</taxon>
        <taxon>Fromanvirus</taxon>
        <taxon>Fromanvirus astro</taxon>
    </lineage>
</organism>
<dbReference type="RefSeq" id="YP_009204096.1">
    <property type="nucleotide sequence ID" value="NC_028860.1"/>
</dbReference>
<protein>
    <recommendedName>
        <fullName evidence="1">Glycine-rich domain-containing protein</fullName>
    </recommendedName>
</protein>